<dbReference type="Proteomes" id="UP000005089">
    <property type="component" value="Unassembled WGS sequence"/>
</dbReference>
<evidence type="ECO:0000313" key="1">
    <source>
        <dbReference type="EMBL" id="EEO29275.1"/>
    </source>
</evidence>
<keyword evidence="2" id="KW-1185">Reference proteome</keyword>
<dbReference type="AlphaFoldDB" id="C3X7U9"/>
<gene>
    <name evidence="1" type="ORF">OFBG_00303</name>
</gene>
<dbReference type="GeneID" id="77135796"/>
<reference evidence="1 2" key="1">
    <citation type="submission" date="2009-02" db="EMBL/GenBank/DDBJ databases">
        <title>The Genome Sequence of Oxalobacter formigenes OXCC13.</title>
        <authorList>
            <consortium name="The Broad Institute Genome Sequencing Platform"/>
            <person name="Ward D."/>
            <person name="Young S.K."/>
            <person name="Kodira C.D."/>
            <person name="Zeng Q."/>
            <person name="Koehrsen M."/>
            <person name="Alvarado L."/>
            <person name="Berlin A."/>
            <person name="Borenstein D."/>
            <person name="Chen Z."/>
            <person name="Engels R."/>
            <person name="Freedman E."/>
            <person name="Gellesch M."/>
            <person name="Goldberg J."/>
            <person name="Griggs A."/>
            <person name="Gujja S."/>
            <person name="Heiman D."/>
            <person name="Hepburn T."/>
            <person name="Howarth C."/>
            <person name="Jen D."/>
            <person name="Larson L."/>
            <person name="Lewis B."/>
            <person name="Mehta T."/>
            <person name="Park D."/>
            <person name="Pearson M."/>
            <person name="Roberts A."/>
            <person name="Saif S."/>
            <person name="Shea T."/>
            <person name="Shenoy N."/>
            <person name="Sisk P."/>
            <person name="Stolte C."/>
            <person name="Sykes S."/>
            <person name="Walk T."/>
            <person name="White J."/>
            <person name="Yandava C."/>
            <person name="Allison M.J."/>
            <person name="Lander E."/>
            <person name="Nusbaum C."/>
            <person name="Galagan J."/>
            <person name="Birren B."/>
        </authorList>
    </citation>
    <scope>NUCLEOTIDE SEQUENCE [LARGE SCALE GENOMIC DNA]</scope>
    <source>
        <strain evidence="1 2">OXCC13</strain>
    </source>
</reference>
<sequence length="96" mass="10579">MGTVSEYSFTPAGQIKKQLVIASQIKSRSDMTYQDDIFAETTQIAVADNLIRYLTDADVCNLINAVLADDKDKVFSSVEKLIDESVNAIAESEQND</sequence>
<dbReference type="STRING" id="847.BRW83_1969"/>
<dbReference type="HOGENOM" id="CLU_2357039_0_0_4"/>
<proteinExistence type="predicted"/>
<evidence type="ECO:0000313" key="2">
    <source>
        <dbReference type="Proteomes" id="UP000005089"/>
    </source>
</evidence>
<dbReference type="RefSeq" id="WP_005879639.1">
    <property type="nucleotide sequence ID" value="NZ_CP019430.1"/>
</dbReference>
<accession>C3X7U9</accession>
<protein>
    <submittedName>
        <fullName evidence="1">Uncharacterized protein</fullName>
    </submittedName>
</protein>
<dbReference type="EMBL" id="GG658170">
    <property type="protein sequence ID" value="EEO29275.1"/>
    <property type="molecule type" value="Genomic_DNA"/>
</dbReference>
<name>C3X7U9_OXAFO</name>
<organism evidence="1 2">
    <name type="scientific">Oxalobacter formigenes OXCC13</name>
    <dbReference type="NCBI Taxonomy" id="556269"/>
    <lineage>
        <taxon>Bacteria</taxon>
        <taxon>Pseudomonadati</taxon>
        <taxon>Pseudomonadota</taxon>
        <taxon>Betaproteobacteria</taxon>
        <taxon>Burkholderiales</taxon>
        <taxon>Oxalobacteraceae</taxon>
        <taxon>Oxalobacter</taxon>
    </lineage>
</organism>